<evidence type="ECO:0000256" key="4">
    <source>
        <dbReference type="ARBA" id="ARBA00022833"/>
    </source>
</evidence>
<name>A0A0C9ZGW1_9AGAM</name>
<feature type="zinc finger region" description="C3H1-type" evidence="5">
    <location>
        <begin position="160"/>
        <end position="193"/>
    </location>
</feature>
<dbReference type="InterPro" id="IPR036855">
    <property type="entry name" value="Znf_CCCH_sf"/>
</dbReference>
<sequence length="227" mass="26260">MERPVTSKPRGVCRYYNTSRGCFAGDTCKFLHGPDEKYTPYDKAKVCRYYVNGHCKRGDRCWFRHELPSTPPEQIDADTCSICMEKPTTYGLLNCSHVFCLQCIRRWRDKNGKSYDVVSTGTIKCCPLCRGPSRFVTPSSLFFPSGHSKKEEIINNYRASMARTPCKYFEEALRHRKLCCPFGNDCFYKHTKSDGSPHVFRYGAAKYMIVSFSFLPRKRIDYDVFSS</sequence>
<dbReference type="EMBL" id="KN833788">
    <property type="protein sequence ID" value="KIK19218.1"/>
    <property type="molecule type" value="Genomic_DNA"/>
</dbReference>
<dbReference type="PANTHER" id="PTHR11224">
    <property type="entry name" value="MAKORIN-RELATED"/>
    <property type="match status" value="1"/>
</dbReference>
<evidence type="ECO:0000256" key="3">
    <source>
        <dbReference type="ARBA" id="ARBA00022771"/>
    </source>
</evidence>
<dbReference type="SUPFAM" id="SSF57850">
    <property type="entry name" value="RING/U-box"/>
    <property type="match status" value="1"/>
</dbReference>
<organism evidence="8 9">
    <name type="scientific">Pisolithus microcarpus 441</name>
    <dbReference type="NCBI Taxonomy" id="765257"/>
    <lineage>
        <taxon>Eukaryota</taxon>
        <taxon>Fungi</taxon>
        <taxon>Dikarya</taxon>
        <taxon>Basidiomycota</taxon>
        <taxon>Agaricomycotina</taxon>
        <taxon>Agaricomycetes</taxon>
        <taxon>Agaricomycetidae</taxon>
        <taxon>Boletales</taxon>
        <taxon>Sclerodermatineae</taxon>
        <taxon>Pisolithaceae</taxon>
        <taxon>Pisolithus</taxon>
    </lineage>
</organism>
<dbReference type="InterPro" id="IPR018957">
    <property type="entry name" value="Znf_C3HC4_RING-type"/>
</dbReference>
<dbReference type="PROSITE" id="PS50103">
    <property type="entry name" value="ZF_C3H1"/>
    <property type="match status" value="3"/>
</dbReference>
<feature type="domain" description="RING-type" evidence="6">
    <location>
        <begin position="80"/>
        <end position="130"/>
    </location>
</feature>
<dbReference type="SMART" id="SM00356">
    <property type="entry name" value="ZnF_C3H1"/>
    <property type="match status" value="3"/>
</dbReference>
<accession>A0A0C9ZGW1</accession>
<evidence type="ECO:0000256" key="1">
    <source>
        <dbReference type="ARBA" id="ARBA00022679"/>
    </source>
</evidence>
<dbReference type="GO" id="GO:0008270">
    <property type="term" value="F:zinc ion binding"/>
    <property type="evidence" value="ECO:0007669"/>
    <property type="project" value="UniProtKB-KW"/>
</dbReference>
<evidence type="ECO:0000259" key="7">
    <source>
        <dbReference type="PROSITE" id="PS50103"/>
    </source>
</evidence>
<reference evidence="9" key="2">
    <citation type="submission" date="2015-01" db="EMBL/GenBank/DDBJ databases">
        <title>Evolutionary Origins and Diversification of the Mycorrhizal Mutualists.</title>
        <authorList>
            <consortium name="DOE Joint Genome Institute"/>
            <consortium name="Mycorrhizal Genomics Consortium"/>
            <person name="Kohler A."/>
            <person name="Kuo A."/>
            <person name="Nagy L.G."/>
            <person name="Floudas D."/>
            <person name="Copeland A."/>
            <person name="Barry K.W."/>
            <person name="Cichocki N."/>
            <person name="Veneault-Fourrey C."/>
            <person name="LaButti K."/>
            <person name="Lindquist E.A."/>
            <person name="Lipzen A."/>
            <person name="Lundell T."/>
            <person name="Morin E."/>
            <person name="Murat C."/>
            <person name="Riley R."/>
            <person name="Ohm R."/>
            <person name="Sun H."/>
            <person name="Tunlid A."/>
            <person name="Henrissat B."/>
            <person name="Grigoriev I.V."/>
            <person name="Hibbett D.S."/>
            <person name="Martin F."/>
        </authorList>
    </citation>
    <scope>NUCLEOTIDE SEQUENCE [LARGE SCALE GENOMIC DNA]</scope>
    <source>
        <strain evidence="9">441</strain>
    </source>
</reference>
<dbReference type="STRING" id="765257.A0A0C9ZGW1"/>
<dbReference type="InterPro" id="IPR017907">
    <property type="entry name" value="Znf_RING_CS"/>
</dbReference>
<dbReference type="GO" id="GO:0000209">
    <property type="term" value="P:protein polyubiquitination"/>
    <property type="evidence" value="ECO:0007669"/>
    <property type="project" value="InterPro"/>
</dbReference>
<evidence type="ECO:0000259" key="6">
    <source>
        <dbReference type="PROSITE" id="PS50089"/>
    </source>
</evidence>
<dbReference type="InterPro" id="IPR013083">
    <property type="entry name" value="Znf_RING/FYVE/PHD"/>
</dbReference>
<dbReference type="InterPro" id="IPR000571">
    <property type="entry name" value="Znf_CCCH"/>
</dbReference>
<dbReference type="Proteomes" id="UP000054018">
    <property type="component" value="Unassembled WGS sequence"/>
</dbReference>
<dbReference type="InterPro" id="IPR045072">
    <property type="entry name" value="MKRN-like"/>
</dbReference>
<dbReference type="PROSITE" id="PS50089">
    <property type="entry name" value="ZF_RING_2"/>
    <property type="match status" value="1"/>
</dbReference>
<feature type="zinc finger region" description="C3H1-type" evidence="5">
    <location>
        <begin position="7"/>
        <end position="35"/>
    </location>
</feature>
<dbReference type="SMART" id="SM00184">
    <property type="entry name" value="RING"/>
    <property type="match status" value="1"/>
</dbReference>
<dbReference type="OrthoDB" id="250836at2759"/>
<dbReference type="SUPFAM" id="SSF90229">
    <property type="entry name" value="CCCH zinc finger"/>
    <property type="match status" value="2"/>
</dbReference>
<reference evidence="8 9" key="1">
    <citation type="submission" date="2014-04" db="EMBL/GenBank/DDBJ databases">
        <authorList>
            <consortium name="DOE Joint Genome Institute"/>
            <person name="Kuo A."/>
            <person name="Kohler A."/>
            <person name="Costa M.D."/>
            <person name="Nagy L.G."/>
            <person name="Floudas D."/>
            <person name="Copeland A."/>
            <person name="Barry K.W."/>
            <person name="Cichocki N."/>
            <person name="Veneault-Fourrey C."/>
            <person name="LaButti K."/>
            <person name="Lindquist E.A."/>
            <person name="Lipzen A."/>
            <person name="Lundell T."/>
            <person name="Morin E."/>
            <person name="Murat C."/>
            <person name="Sun H."/>
            <person name="Tunlid A."/>
            <person name="Henrissat B."/>
            <person name="Grigoriev I.V."/>
            <person name="Hibbett D.S."/>
            <person name="Martin F."/>
            <person name="Nordberg H.P."/>
            <person name="Cantor M.N."/>
            <person name="Hua S.X."/>
        </authorList>
    </citation>
    <scope>NUCLEOTIDE SEQUENCE [LARGE SCALE GENOMIC DNA]</scope>
    <source>
        <strain evidence="8 9">441</strain>
    </source>
</reference>
<dbReference type="PANTHER" id="PTHR11224:SF10">
    <property type="entry name" value="IP09428P-RELATED"/>
    <property type="match status" value="1"/>
</dbReference>
<dbReference type="Gene3D" id="3.30.40.10">
    <property type="entry name" value="Zinc/RING finger domain, C3HC4 (zinc finger)"/>
    <property type="match status" value="1"/>
</dbReference>
<evidence type="ECO:0000313" key="8">
    <source>
        <dbReference type="EMBL" id="KIK19218.1"/>
    </source>
</evidence>
<feature type="domain" description="C3H1-type" evidence="7">
    <location>
        <begin position="160"/>
        <end position="193"/>
    </location>
</feature>
<evidence type="ECO:0000256" key="5">
    <source>
        <dbReference type="PROSITE-ProRule" id="PRU00723"/>
    </source>
</evidence>
<dbReference type="GO" id="GO:0061630">
    <property type="term" value="F:ubiquitin protein ligase activity"/>
    <property type="evidence" value="ECO:0007669"/>
    <property type="project" value="InterPro"/>
</dbReference>
<gene>
    <name evidence="8" type="ORF">PISMIDRAFT_108099</name>
</gene>
<dbReference type="Gene3D" id="3.30.1370.210">
    <property type="match status" value="1"/>
</dbReference>
<dbReference type="HOGENOM" id="CLU_056191_0_0_1"/>
<feature type="domain" description="C3H1-type" evidence="7">
    <location>
        <begin position="7"/>
        <end position="35"/>
    </location>
</feature>
<dbReference type="PROSITE" id="PS00518">
    <property type="entry name" value="ZF_RING_1"/>
    <property type="match status" value="1"/>
</dbReference>
<evidence type="ECO:0000256" key="2">
    <source>
        <dbReference type="ARBA" id="ARBA00022723"/>
    </source>
</evidence>
<keyword evidence="4 5" id="KW-0862">Zinc</keyword>
<dbReference type="AlphaFoldDB" id="A0A0C9ZGW1"/>
<feature type="domain" description="C3H1-type" evidence="7">
    <location>
        <begin position="41"/>
        <end position="68"/>
    </location>
</feature>
<dbReference type="InterPro" id="IPR001841">
    <property type="entry name" value="Znf_RING"/>
</dbReference>
<keyword evidence="2 5" id="KW-0479">Metal-binding</keyword>
<keyword evidence="3 5" id="KW-0863">Zinc-finger</keyword>
<evidence type="ECO:0000313" key="9">
    <source>
        <dbReference type="Proteomes" id="UP000054018"/>
    </source>
</evidence>
<dbReference type="Pfam" id="PF00097">
    <property type="entry name" value="zf-C3HC4"/>
    <property type="match status" value="1"/>
</dbReference>
<protein>
    <submittedName>
        <fullName evidence="8">Uncharacterized protein</fullName>
    </submittedName>
</protein>
<keyword evidence="1" id="KW-0808">Transferase</keyword>
<keyword evidence="9" id="KW-1185">Reference proteome</keyword>
<proteinExistence type="predicted"/>
<feature type="zinc finger region" description="C3H1-type" evidence="5">
    <location>
        <begin position="41"/>
        <end position="68"/>
    </location>
</feature>